<dbReference type="GO" id="GO:0005739">
    <property type="term" value="C:mitochondrion"/>
    <property type="evidence" value="ECO:0007669"/>
    <property type="project" value="TreeGrafter"/>
</dbReference>
<comment type="caution">
    <text evidence="3">The sequence shown here is derived from an EMBL/GenBank/DDBJ whole genome shotgun (WGS) entry which is preliminary data.</text>
</comment>
<dbReference type="GO" id="GO:0030272">
    <property type="term" value="F:5-formyltetrahydrofolate cyclo-ligase activity"/>
    <property type="evidence" value="ECO:0007669"/>
    <property type="project" value="UniProtKB-EC"/>
</dbReference>
<dbReference type="GO" id="GO:0009396">
    <property type="term" value="P:folic acid-containing compound biosynthetic process"/>
    <property type="evidence" value="ECO:0007669"/>
    <property type="project" value="TreeGrafter"/>
</dbReference>
<evidence type="ECO:0000313" key="4">
    <source>
        <dbReference type="Proteomes" id="UP001291623"/>
    </source>
</evidence>
<sequence>MSTSEEQNLVAHLDTIFKREKGPPIVVKRDLKSMDPPLRSQQESDLEMRKKLYVPRMEDKNRNMRMLNISKHRGLDCKLNEHFGAGSNRYGGNDREDVLLADEPVDLLLLPRYYDTFLTRYQERAKERNWKQPLKMIFLWIALALLTRCEILDEGTISLTPNDVLVDALVSPSSLIPISPAALEICH</sequence>
<proteinExistence type="predicted"/>
<evidence type="ECO:0000256" key="2">
    <source>
        <dbReference type="ARBA" id="ARBA00038966"/>
    </source>
</evidence>
<keyword evidence="4" id="KW-1185">Reference proteome</keyword>
<name>A0AAE1RP10_9SOLA</name>
<dbReference type="AlphaFoldDB" id="A0AAE1RP10"/>
<evidence type="ECO:0000313" key="3">
    <source>
        <dbReference type="EMBL" id="KAK4354302.1"/>
    </source>
</evidence>
<dbReference type="InterPro" id="IPR002698">
    <property type="entry name" value="FTHF_cligase"/>
</dbReference>
<dbReference type="SUPFAM" id="SSF100950">
    <property type="entry name" value="NagB/RpiA/CoA transferase-like"/>
    <property type="match status" value="1"/>
</dbReference>
<dbReference type="PANTHER" id="PTHR23407:SF1">
    <property type="entry name" value="5-FORMYLTETRAHYDROFOLATE CYCLO-LIGASE"/>
    <property type="match status" value="1"/>
</dbReference>
<accession>A0AAE1RP10</accession>
<dbReference type="GO" id="GO:0035999">
    <property type="term" value="P:tetrahydrofolate interconversion"/>
    <property type="evidence" value="ECO:0007669"/>
    <property type="project" value="TreeGrafter"/>
</dbReference>
<protein>
    <recommendedName>
        <fullName evidence="2">5-formyltetrahydrofolate cyclo-ligase</fullName>
        <ecNumber evidence="2">6.3.3.2</ecNumber>
    </recommendedName>
</protein>
<organism evidence="3 4">
    <name type="scientific">Anisodus tanguticus</name>
    <dbReference type="NCBI Taxonomy" id="243964"/>
    <lineage>
        <taxon>Eukaryota</taxon>
        <taxon>Viridiplantae</taxon>
        <taxon>Streptophyta</taxon>
        <taxon>Embryophyta</taxon>
        <taxon>Tracheophyta</taxon>
        <taxon>Spermatophyta</taxon>
        <taxon>Magnoliopsida</taxon>
        <taxon>eudicotyledons</taxon>
        <taxon>Gunneridae</taxon>
        <taxon>Pentapetalae</taxon>
        <taxon>asterids</taxon>
        <taxon>lamiids</taxon>
        <taxon>Solanales</taxon>
        <taxon>Solanaceae</taxon>
        <taxon>Solanoideae</taxon>
        <taxon>Hyoscyameae</taxon>
        <taxon>Anisodus</taxon>
    </lineage>
</organism>
<gene>
    <name evidence="3" type="ORF">RND71_026496</name>
</gene>
<comment type="catalytic activity">
    <reaction evidence="1">
        <text>(6S)-5-formyl-5,6,7,8-tetrahydrofolate + ATP = (6R)-5,10-methenyltetrahydrofolate + ADP + phosphate</text>
        <dbReference type="Rhea" id="RHEA:10488"/>
        <dbReference type="ChEBI" id="CHEBI:30616"/>
        <dbReference type="ChEBI" id="CHEBI:43474"/>
        <dbReference type="ChEBI" id="CHEBI:57455"/>
        <dbReference type="ChEBI" id="CHEBI:57457"/>
        <dbReference type="ChEBI" id="CHEBI:456216"/>
        <dbReference type="EC" id="6.3.3.2"/>
    </reaction>
</comment>
<evidence type="ECO:0000256" key="1">
    <source>
        <dbReference type="ARBA" id="ARBA00036539"/>
    </source>
</evidence>
<dbReference type="EC" id="6.3.3.2" evidence="2"/>
<dbReference type="EMBL" id="JAVYJV010000014">
    <property type="protein sequence ID" value="KAK4354302.1"/>
    <property type="molecule type" value="Genomic_DNA"/>
</dbReference>
<dbReference type="PANTHER" id="PTHR23407">
    <property type="entry name" value="ATPASE INHIBITOR/5-FORMYLTETRAHYDROFOLATE CYCLO-LIGASE"/>
    <property type="match status" value="1"/>
</dbReference>
<dbReference type="Proteomes" id="UP001291623">
    <property type="component" value="Unassembled WGS sequence"/>
</dbReference>
<reference evidence="3" key="1">
    <citation type="submission" date="2023-12" db="EMBL/GenBank/DDBJ databases">
        <title>Genome assembly of Anisodus tanguticus.</title>
        <authorList>
            <person name="Wang Y.-J."/>
        </authorList>
    </citation>
    <scope>NUCLEOTIDE SEQUENCE</scope>
    <source>
        <strain evidence="3">KB-2021</strain>
        <tissue evidence="3">Leaf</tissue>
    </source>
</reference>
<dbReference type="InterPro" id="IPR037171">
    <property type="entry name" value="NagB/RpiA_transferase-like"/>
</dbReference>